<dbReference type="AlphaFoldDB" id="A0AAE3B630"/>
<dbReference type="InterPro" id="IPR010297">
    <property type="entry name" value="DUF900_hydrolase"/>
</dbReference>
<evidence type="ECO:0000256" key="1">
    <source>
        <dbReference type="SAM" id="SignalP"/>
    </source>
</evidence>
<evidence type="ECO:0000313" key="3">
    <source>
        <dbReference type="Proteomes" id="UP000732193"/>
    </source>
</evidence>
<sequence>MFRKGKWVLWSSAITLAATSLNAQDFGPSDYGIDLNLRGDLLRPEQAVPALPNGFGVRIDDETLELFSPADLSETLLSPRISIDDDFTFDLDDPLRDSRPITELDPALQALIFAQNRDLDGLAAVAEQQEVIEQFGLDLPISDIRLGLEVTQSQPISTLTPDDMRVILAQQPELTDTARAVVWSEFLNQNSGGYADIGLANTMAFAPEPVSEGFSILLAQSDSSSRDALISEWLNANPNTSDPRALGALYDQSYQGFSLPQAGLAPLTAGEVLSRLVAAPPGTDPLADHLRARVERDQGNLENALAAFNQAVSAENPPASALTDFANFSAQNPELPGVLSDRQIINTYLDGFAGGDFDALAELSTYPNTPDAVIIAATAQALIQAETPQEKAIAAQQERNLCAAYGNGEGGPCEAPSMIYFTNRAESIGGGYSNEPALNGETHFGRLTVPLLSELHRRRGDLGKWGARLCVTETWVAEGRYNCDQNIVRNATDAGPLQFEAAEVETFSELLQPPATDAGPEQAVVYIHGFNNSLEDAARDFARIVLTARLKGEFQPIVISWPSQATAIFDTSGKLSFPENQYRLDRSRVRSACAGIKNALVAIRDSYGYQNVHIIVHSMGSYMLHQVLNGCPSADNPSAQLQGPVAKNIIFSAADLAADVFETDRRLIMDAAERVTVYVAPSDPVLEFSSSIERMENGPGDGPRLGRGYDTLTNTADDHLMIVNTLFAEFVETASGPASYNTNHSYHINTPAVRRDISMLLRGHVRDQAERCLAPSDGVLDGTDGHPSSYFIVPNCL</sequence>
<dbReference type="Gene3D" id="3.40.50.1820">
    <property type="entry name" value="alpha/beta hydrolase"/>
    <property type="match status" value="1"/>
</dbReference>
<organism evidence="2 3">
    <name type="scientific">Sulfitobacter geojensis</name>
    <dbReference type="NCBI Taxonomy" id="1342299"/>
    <lineage>
        <taxon>Bacteria</taxon>
        <taxon>Pseudomonadati</taxon>
        <taxon>Pseudomonadota</taxon>
        <taxon>Alphaproteobacteria</taxon>
        <taxon>Rhodobacterales</taxon>
        <taxon>Roseobacteraceae</taxon>
        <taxon>Sulfitobacter</taxon>
    </lineage>
</organism>
<dbReference type="PANTHER" id="PTHR36513">
    <property type="entry name" value="ABC TRANSMEMBRANE TYPE-1 DOMAIN-CONTAINING PROTEIN"/>
    <property type="match status" value="1"/>
</dbReference>
<reference evidence="2 3" key="1">
    <citation type="submission" date="2021-01" db="EMBL/GenBank/DDBJ databases">
        <title>Diatom-associated Roseobacters Show Island Model of Population Structure.</title>
        <authorList>
            <person name="Qu L."/>
            <person name="Feng X."/>
            <person name="Chen Y."/>
            <person name="Li L."/>
            <person name="Wang X."/>
            <person name="Hu Z."/>
            <person name="Wang H."/>
            <person name="Luo H."/>
        </authorList>
    </citation>
    <scope>NUCLEOTIDE SEQUENCE [LARGE SCALE GENOMIC DNA]</scope>
    <source>
        <strain evidence="2 3">TR60-84</strain>
    </source>
</reference>
<proteinExistence type="predicted"/>
<dbReference type="Pfam" id="PF05990">
    <property type="entry name" value="DUF900"/>
    <property type="match status" value="1"/>
</dbReference>
<dbReference type="InterPro" id="IPR029058">
    <property type="entry name" value="AB_hydrolase_fold"/>
</dbReference>
<evidence type="ECO:0000313" key="2">
    <source>
        <dbReference type="EMBL" id="MBM1713624.1"/>
    </source>
</evidence>
<comment type="caution">
    <text evidence="2">The sequence shown here is derived from an EMBL/GenBank/DDBJ whole genome shotgun (WGS) entry which is preliminary data.</text>
</comment>
<gene>
    <name evidence="2" type="ORF">JQV55_08625</name>
</gene>
<dbReference type="Proteomes" id="UP000732193">
    <property type="component" value="Unassembled WGS sequence"/>
</dbReference>
<protein>
    <submittedName>
        <fullName evidence="2">Alpha/beta hydrolase</fullName>
    </submittedName>
</protein>
<accession>A0AAE3B630</accession>
<dbReference type="SUPFAM" id="SSF53474">
    <property type="entry name" value="alpha/beta-Hydrolases"/>
    <property type="match status" value="1"/>
</dbReference>
<name>A0AAE3B630_9RHOB</name>
<feature type="chain" id="PRO_5042221900" evidence="1">
    <location>
        <begin position="24"/>
        <end position="797"/>
    </location>
</feature>
<dbReference type="GO" id="GO:0016787">
    <property type="term" value="F:hydrolase activity"/>
    <property type="evidence" value="ECO:0007669"/>
    <property type="project" value="UniProtKB-KW"/>
</dbReference>
<keyword evidence="1" id="KW-0732">Signal</keyword>
<dbReference type="RefSeq" id="WP_203241975.1">
    <property type="nucleotide sequence ID" value="NZ_JAFBRH010000002.1"/>
</dbReference>
<keyword evidence="3" id="KW-1185">Reference proteome</keyword>
<feature type="signal peptide" evidence="1">
    <location>
        <begin position="1"/>
        <end position="23"/>
    </location>
</feature>
<dbReference type="EMBL" id="JAFBRM010000002">
    <property type="protein sequence ID" value="MBM1713624.1"/>
    <property type="molecule type" value="Genomic_DNA"/>
</dbReference>
<keyword evidence="2" id="KW-0378">Hydrolase</keyword>
<dbReference type="PANTHER" id="PTHR36513:SF1">
    <property type="entry name" value="TRANSMEMBRANE PROTEIN"/>
    <property type="match status" value="1"/>
</dbReference>